<name>A0A2H0WQE5_9BACT</name>
<proteinExistence type="predicted"/>
<dbReference type="InterPro" id="IPR014721">
    <property type="entry name" value="Ribsml_uS5_D2-typ_fold_subgr"/>
</dbReference>
<dbReference type="SUPFAM" id="SSF54211">
    <property type="entry name" value="Ribosomal protein S5 domain 2-like"/>
    <property type="match status" value="1"/>
</dbReference>
<keyword evidence="3" id="KW-0255">Endonuclease</keyword>
<sequence length="109" mass="12816">MLPKKNRLNRTEIEGLKSQKRNILQGRFFGLVFQKNPREKKFALIISKKTVAKATGRNKIKRLLYKSIENNLFNIEGKFLFLAKKNCVTGKSEDFEKEMIFFKNIIKGY</sequence>
<dbReference type="GO" id="GO:0004526">
    <property type="term" value="F:ribonuclease P activity"/>
    <property type="evidence" value="ECO:0007669"/>
    <property type="project" value="InterPro"/>
</dbReference>
<evidence type="ECO:0000256" key="4">
    <source>
        <dbReference type="ARBA" id="ARBA00022801"/>
    </source>
</evidence>
<comment type="caution">
    <text evidence="6">The sequence shown here is derived from an EMBL/GenBank/DDBJ whole genome shotgun (WGS) entry which is preliminary data.</text>
</comment>
<accession>A0A2H0WQE5</accession>
<dbReference type="InterPro" id="IPR020568">
    <property type="entry name" value="Ribosomal_Su5_D2-typ_SF"/>
</dbReference>
<protein>
    <submittedName>
        <fullName evidence="6">Uncharacterized protein</fullName>
    </submittedName>
</protein>
<keyword evidence="5" id="KW-0694">RNA-binding</keyword>
<evidence type="ECO:0000256" key="3">
    <source>
        <dbReference type="ARBA" id="ARBA00022759"/>
    </source>
</evidence>
<keyword evidence="4" id="KW-0378">Hydrolase</keyword>
<keyword evidence="1" id="KW-0819">tRNA processing</keyword>
<dbReference type="Gene3D" id="3.30.230.10">
    <property type="match status" value="1"/>
</dbReference>
<dbReference type="GO" id="GO:0000049">
    <property type="term" value="F:tRNA binding"/>
    <property type="evidence" value="ECO:0007669"/>
    <property type="project" value="InterPro"/>
</dbReference>
<dbReference type="EMBL" id="PEZI01000007">
    <property type="protein sequence ID" value="PIS14876.1"/>
    <property type="molecule type" value="Genomic_DNA"/>
</dbReference>
<evidence type="ECO:0000256" key="2">
    <source>
        <dbReference type="ARBA" id="ARBA00022722"/>
    </source>
</evidence>
<organism evidence="6 7">
    <name type="scientific">Candidatus Shapirobacteria bacterium CG09_land_8_20_14_0_10_39_12</name>
    <dbReference type="NCBI Taxonomy" id="1974885"/>
    <lineage>
        <taxon>Bacteria</taxon>
        <taxon>Candidatus Shapironibacteriota</taxon>
    </lineage>
</organism>
<dbReference type="InterPro" id="IPR000100">
    <property type="entry name" value="RNase_P"/>
</dbReference>
<evidence type="ECO:0000256" key="5">
    <source>
        <dbReference type="ARBA" id="ARBA00022884"/>
    </source>
</evidence>
<dbReference type="Proteomes" id="UP000230775">
    <property type="component" value="Unassembled WGS sequence"/>
</dbReference>
<evidence type="ECO:0000256" key="1">
    <source>
        <dbReference type="ARBA" id="ARBA00022694"/>
    </source>
</evidence>
<gene>
    <name evidence="6" type="ORF">COT64_00315</name>
</gene>
<dbReference type="Pfam" id="PF00825">
    <property type="entry name" value="Ribonuclease_P"/>
    <property type="match status" value="1"/>
</dbReference>
<reference evidence="7" key="1">
    <citation type="submission" date="2017-09" db="EMBL/GenBank/DDBJ databases">
        <title>Depth-based differentiation of microbial function through sediment-hosted aquifers and enrichment of novel symbionts in the deep terrestrial subsurface.</title>
        <authorList>
            <person name="Probst A.J."/>
            <person name="Ladd B."/>
            <person name="Jarett J.K."/>
            <person name="Geller-Mcgrath D.E."/>
            <person name="Sieber C.M.K."/>
            <person name="Emerson J.B."/>
            <person name="Anantharaman K."/>
            <person name="Thomas B.C."/>
            <person name="Malmstrom R."/>
            <person name="Stieglmeier M."/>
            <person name="Klingl A."/>
            <person name="Woyke T."/>
            <person name="Ryan C.M."/>
            <person name="Banfield J.F."/>
        </authorList>
    </citation>
    <scope>NUCLEOTIDE SEQUENCE [LARGE SCALE GENOMIC DNA]</scope>
</reference>
<evidence type="ECO:0000313" key="7">
    <source>
        <dbReference type="Proteomes" id="UP000230775"/>
    </source>
</evidence>
<evidence type="ECO:0000313" key="6">
    <source>
        <dbReference type="EMBL" id="PIS14876.1"/>
    </source>
</evidence>
<dbReference type="AlphaFoldDB" id="A0A2H0WQE5"/>
<dbReference type="GO" id="GO:0008033">
    <property type="term" value="P:tRNA processing"/>
    <property type="evidence" value="ECO:0007669"/>
    <property type="project" value="UniProtKB-KW"/>
</dbReference>
<keyword evidence="2" id="KW-0540">Nuclease</keyword>